<dbReference type="SMART" id="SM00305">
    <property type="entry name" value="HintC"/>
    <property type="match status" value="1"/>
</dbReference>
<comment type="catalytic activity">
    <reaction evidence="10 11">
        <text>DNA(n) + a 2'-deoxyribonucleoside 5'-triphosphate = DNA(n+1) + diphosphate</text>
        <dbReference type="Rhea" id="RHEA:22508"/>
        <dbReference type="Rhea" id="RHEA-COMP:17339"/>
        <dbReference type="Rhea" id="RHEA-COMP:17340"/>
        <dbReference type="ChEBI" id="CHEBI:33019"/>
        <dbReference type="ChEBI" id="CHEBI:61560"/>
        <dbReference type="ChEBI" id="CHEBI:173112"/>
        <dbReference type="EC" id="2.7.7.7"/>
    </reaction>
</comment>
<comment type="similarity">
    <text evidence="1 11">Belongs to the DNA polymerase type-B family.</text>
</comment>
<dbReference type="SUPFAM" id="SSF53098">
    <property type="entry name" value="Ribonuclease H-like"/>
    <property type="match status" value="1"/>
</dbReference>
<evidence type="ECO:0000256" key="4">
    <source>
        <dbReference type="ARBA" id="ARBA00022679"/>
    </source>
</evidence>
<evidence type="ECO:0000256" key="8">
    <source>
        <dbReference type="ARBA" id="ARBA00023000"/>
    </source>
</evidence>
<dbReference type="InterPro" id="IPR006134">
    <property type="entry name" value="DNA-dir_DNA_pol_B_multi_dom"/>
</dbReference>
<keyword evidence="7 11" id="KW-0239">DNA-directed DNA polymerase</keyword>
<dbReference type="AlphaFoldDB" id="A0A368NE05"/>
<dbReference type="InterPro" id="IPR023211">
    <property type="entry name" value="DNA_pol_palm_dom_sf"/>
</dbReference>
<evidence type="ECO:0000256" key="7">
    <source>
        <dbReference type="ARBA" id="ARBA00022932"/>
    </source>
</evidence>
<dbReference type="InterPro" id="IPR042087">
    <property type="entry name" value="DNA_pol_B_thumb"/>
</dbReference>
<dbReference type="SUPFAM" id="SSF51294">
    <property type="entry name" value="Hedgehog/intein (Hint) domain"/>
    <property type="match status" value="1"/>
</dbReference>
<dbReference type="InterPro" id="IPR012337">
    <property type="entry name" value="RNaseH-like_sf"/>
</dbReference>
<evidence type="ECO:0000256" key="6">
    <source>
        <dbReference type="ARBA" id="ARBA00022813"/>
    </source>
</evidence>
<dbReference type="InterPro" id="IPR006133">
    <property type="entry name" value="DNA-dir_DNA_pol_B_exonuc"/>
</dbReference>
<dbReference type="EMBL" id="QPHM01000001">
    <property type="protein sequence ID" value="RCU47885.1"/>
    <property type="molecule type" value="Genomic_DNA"/>
</dbReference>
<dbReference type="PRINTS" id="PR00106">
    <property type="entry name" value="DNAPOLB"/>
</dbReference>
<keyword evidence="6" id="KW-0068">Autocatalytic cleavage</keyword>
<comment type="caution">
    <text evidence="14">The sequence shown here is derived from an EMBL/GenBank/DDBJ whole genome shotgun (WGS) entry which is preliminary data.</text>
</comment>
<evidence type="ECO:0000256" key="11">
    <source>
        <dbReference type="RuleBase" id="RU000442"/>
    </source>
</evidence>
<feature type="domain" description="DOD-type homing endonuclease" evidence="13">
    <location>
        <begin position="674"/>
        <end position="836"/>
    </location>
</feature>
<feature type="compositionally biased region" description="Polar residues" evidence="12">
    <location>
        <begin position="736"/>
        <end position="749"/>
    </location>
</feature>
<dbReference type="GO" id="GO:0000166">
    <property type="term" value="F:nucleotide binding"/>
    <property type="evidence" value="ECO:0007669"/>
    <property type="project" value="InterPro"/>
</dbReference>
<dbReference type="GO" id="GO:0006261">
    <property type="term" value="P:DNA-templated DNA replication"/>
    <property type="evidence" value="ECO:0007669"/>
    <property type="project" value="TreeGrafter"/>
</dbReference>
<reference evidence="14 15" key="1">
    <citation type="submission" date="2018-07" db="EMBL/GenBank/DDBJ databases">
        <title>Genome sequences of Haloplanus salinus JCM 18368T.</title>
        <authorList>
            <person name="Kim Y.B."/>
            <person name="Roh S.W."/>
        </authorList>
    </citation>
    <scope>NUCLEOTIDE SEQUENCE [LARGE SCALE GENOMIC DNA]</scope>
    <source>
        <strain evidence="14 15">JCM 18368</strain>
    </source>
</reference>
<sequence>MTDLYITNTERVTEGNETRLRIHGRDAEMKAHTVEVMGFNPYFYVPTAEVKALVDFERREHVVSVKHGYTSLFGDDVSRIEVTTTNATRELRELFSENFETDVWYENRALIDLELYTGIRVPDGATTIKASDVEPIDFTTEFSVLTFDIETDDRGRFPKPGERAVLSLVSHDSQSGEYRGFVWLNGRPVGETLPDGLPEGLDALDYYETEVEMLAGFAQYVSGVNPDVLTAWNIGFDAPYILERMKKLSVDASRLARDGWAGMSKTGRPHIAGRVIYDMLDAYKSTKRGELPSYSLNAVAAEELGEQKLDHAGEGIYEMWESNLDKLLRYNFHDVRLVVGLNDTLGIIAFRAALANAVGADFGDAENNNDFIEMMVRRKLHERGLVGPTTVYEKKEDQFKGGYVRDPYYGVAEHVVGMDLESLYPNTMWMLNASPECRVDPETFKGPFTQAPNGAAFRLDKIGVMTELVDEALSLKGEAKKKRNSAAPDTAEYARFSEEYDVRKTIVNSLFGVTGWEYFFLYDELTAESISTMGQEVIKFTSRYVEANSTGRVIYGDTDSVPMDEPTLIRDENGEIDIVEIQELEGREGYVDVWTERGFTRVKRVIRKPNRKNLYTIRTKNGVVHATEDHSLVRNDGSEVEPCELEIGDKLLHKDVSKAFEGVRSSISLDRAWLYGFFCGDGSAGEYAYEHPKNSDWNTRKLSWTLNNTSHELLERAAVSLKNEFGVNSEISETMESSGTYKLQPSNNGKRGKGASGAVSDLSTHFSDMCYTPSRQKRVPRKILNADTQAVQAFLDGYMAADGHVGERYTKRFHEAETKHLPLATGLVYLLQRVGYTFNINFRTVARDGVETEYYKLRCQTSHRGTPLKVEKIEPYQYDGDYVYDLETENHHFHAGAGNIIVHNSNYVMFPDASNRVDALEEAYRLADELNETAYAGLSVDYNMGTRDCRWRIEVESYSPRFFQYGKKKRYALHVTWKNGKTTDEIKKVGLHTNRSDVAPFTSELQTEVVEAILRDGGDEAVSTLIYDAAQALSSDDPDWNAIGIPQGIKKPLAAYHRPTAQVVGAINSNKLLGTNFGENSKPKRVYLQPTYFAELDDSVEVLCFDDPEILPDGLRLDTSRMVNTLIVKPIAPLVEAVGVDIEAALLNQYQTGLGSFL</sequence>
<dbReference type="GO" id="GO:0003887">
    <property type="term" value="F:DNA-directed DNA polymerase activity"/>
    <property type="evidence" value="ECO:0007669"/>
    <property type="project" value="UniProtKB-KW"/>
</dbReference>
<dbReference type="Pfam" id="PF03104">
    <property type="entry name" value="DNA_pol_B_exo1"/>
    <property type="match status" value="1"/>
</dbReference>
<dbReference type="PRINTS" id="PR00379">
    <property type="entry name" value="INTEIN"/>
</dbReference>
<dbReference type="NCBIfam" id="TIGR01443">
    <property type="entry name" value="intein_Cterm"/>
    <property type="match status" value="1"/>
</dbReference>
<evidence type="ECO:0000256" key="1">
    <source>
        <dbReference type="ARBA" id="ARBA00005755"/>
    </source>
</evidence>
<dbReference type="Pfam" id="PF14890">
    <property type="entry name" value="Intein_splicing"/>
    <property type="match status" value="1"/>
</dbReference>
<evidence type="ECO:0000256" key="12">
    <source>
        <dbReference type="SAM" id="MobiDB-lite"/>
    </source>
</evidence>
<dbReference type="Gene3D" id="1.10.132.60">
    <property type="entry name" value="DNA polymerase family B, C-terminal domain"/>
    <property type="match status" value="1"/>
</dbReference>
<dbReference type="Gene3D" id="3.90.1600.10">
    <property type="entry name" value="Palm domain of DNA polymerase"/>
    <property type="match status" value="1"/>
</dbReference>
<keyword evidence="4 11" id="KW-0808">Transferase</keyword>
<dbReference type="InterPro" id="IPR003586">
    <property type="entry name" value="Hint_dom_C"/>
</dbReference>
<dbReference type="Gene3D" id="3.30.342.10">
    <property type="entry name" value="DNA Polymerase, chain B, domain 1"/>
    <property type="match status" value="1"/>
</dbReference>
<dbReference type="GO" id="GO:0016539">
    <property type="term" value="P:intein-mediated protein splicing"/>
    <property type="evidence" value="ECO:0007669"/>
    <property type="project" value="InterPro"/>
</dbReference>
<dbReference type="Gene3D" id="3.30.420.10">
    <property type="entry name" value="Ribonuclease H-like superfamily/Ribonuclease H"/>
    <property type="match status" value="1"/>
</dbReference>
<accession>A0A368NE05</accession>
<dbReference type="InterPro" id="IPR017964">
    <property type="entry name" value="DNA-dir_DNA_pol_B_CS"/>
</dbReference>
<dbReference type="PANTHER" id="PTHR10322:SF23">
    <property type="entry name" value="DNA POLYMERASE DELTA CATALYTIC SUBUNIT"/>
    <property type="match status" value="1"/>
</dbReference>
<dbReference type="Pfam" id="PF14528">
    <property type="entry name" value="LAGLIDADG_3"/>
    <property type="match status" value="1"/>
</dbReference>
<evidence type="ECO:0000256" key="2">
    <source>
        <dbReference type="ARBA" id="ARBA00012417"/>
    </source>
</evidence>
<evidence type="ECO:0000256" key="5">
    <source>
        <dbReference type="ARBA" id="ARBA00022695"/>
    </source>
</evidence>
<keyword evidence="11" id="KW-0235">DNA replication</keyword>
<dbReference type="InterPro" id="IPR050240">
    <property type="entry name" value="DNA_pol_type-B"/>
</dbReference>
<evidence type="ECO:0000313" key="15">
    <source>
        <dbReference type="Proteomes" id="UP000252189"/>
    </source>
</evidence>
<proteinExistence type="inferred from homology"/>
<evidence type="ECO:0000256" key="9">
    <source>
        <dbReference type="ARBA" id="ARBA00023125"/>
    </source>
</evidence>
<evidence type="ECO:0000259" key="13">
    <source>
        <dbReference type="PROSITE" id="PS50819"/>
    </source>
</evidence>
<keyword evidence="15" id="KW-1185">Reference proteome</keyword>
<dbReference type="Proteomes" id="UP000252189">
    <property type="component" value="Unassembled WGS sequence"/>
</dbReference>
<dbReference type="InterPro" id="IPR004860">
    <property type="entry name" value="LAGLIDADG_dom"/>
</dbReference>
<dbReference type="InterPro" id="IPR027434">
    <property type="entry name" value="Homing_endonucl"/>
</dbReference>
<protein>
    <recommendedName>
        <fullName evidence="3 11">DNA polymerase</fullName>
        <ecNumber evidence="2 11">2.7.7.7</ecNumber>
    </recommendedName>
</protein>
<dbReference type="PROSITE" id="PS50819">
    <property type="entry name" value="INTEIN_ENDONUCLEASE"/>
    <property type="match status" value="1"/>
</dbReference>
<dbReference type="InterPro" id="IPR036844">
    <property type="entry name" value="Hint_dom_sf"/>
</dbReference>
<evidence type="ECO:0000256" key="3">
    <source>
        <dbReference type="ARBA" id="ARBA00015749"/>
    </source>
</evidence>
<dbReference type="PROSITE" id="PS00116">
    <property type="entry name" value="DNA_POLYMERASE_B"/>
    <property type="match status" value="1"/>
</dbReference>
<dbReference type="Pfam" id="PF00136">
    <property type="entry name" value="DNA_pol_B"/>
    <property type="match status" value="1"/>
</dbReference>
<dbReference type="PANTHER" id="PTHR10322">
    <property type="entry name" value="DNA POLYMERASE CATALYTIC SUBUNIT"/>
    <property type="match status" value="1"/>
</dbReference>
<dbReference type="CDD" id="cd00081">
    <property type="entry name" value="Hint"/>
    <property type="match status" value="1"/>
</dbReference>
<dbReference type="PROSITE" id="PS50818">
    <property type="entry name" value="INTEIN_C_TER"/>
    <property type="match status" value="1"/>
</dbReference>
<gene>
    <name evidence="14" type="ORF">DU504_11635</name>
</gene>
<dbReference type="SUPFAM" id="SSF56672">
    <property type="entry name" value="DNA/RNA polymerases"/>
    <property type="match status" value="2"/>
</dbReference>
<keyword evidence="8" id="KW-0651">Protein splicing</keyword>
<dbReference type="Gene3D" id="3.10.28.10">
    <property type="entry name" value="Homing endonucleases"/>
    <property type="match status" value="1"/>
</dbReference>
<keyword evidence="5 11" id="KW-0548">Nucleotidyltransferase</keyword>
<dbReference type="GO" id="GO:0004519">
    <property type="term" value="F:endonuclease activity"/>
    <property type="evidence" value="ECO:0007669"/>
    <property type="project" value="InterPro"/>
</dbReference>
<dbReference type="InterPro" id="IPR030934">
    <property type="entry name" value="Intein_C"/>
</dbReference>
<dbReference type="SUPFAM" id="SSF55608">
    <property type="entry name" value="Homing endonucleases"/>
    <property type="match status" value="1"/>
</dbReference>
<dbReference type="InterPro" id="IPR006142">
    <property type="entry name" value="INTEIN"/>
</dbReference>
<feature type="region of interest" description="Disordered" evidence="12">
    <location>
        <begin position="736"/>
        <end position="757"/>
    </location>
</feature>
<dbReference type="SMART" id="SM00486">
    <property type="entry name" value="POLBc"/>
    <property type="match status" value="1"/>
</dbReference>
<keyword evidence="9 11" id="KW-0238">DNA-binding</keyword>
<dbReference type="InterPro" id="IPR004042">
    <property type="entry name" value="Intein_endonuc_central"/>
</dbReference>
<dbReference type="InterPro" id="IPR043502">
    <property type="entry name" value="DNA/RNA_pol_sf"/>
</dbReference>
<name>A0A368NE05_9EURY</name>
<dbReference type="GO" id="GO:0003677">
    <property type="term" value="F:DNA binding"/>
    <property type="evidence" value="ECO:0007669"/>
    <property type="project" value="UniProtKB-KW"/>
</dbReference>
<evidence type="ECO:0000256" key="10">
    <source>
        <dbReference type="ARBA" id="ARBA00049244"/>
    </source>
</evidence>
<dbReference type="EC" id="2.7.7.7" evidence="2 11"/>
<organism evidence="14 15">
    <name type="scientific">Haloplanus salinus</name>
    <dbReference type="NCBI Taxonomy" id="1126245"/>
    <lineage>
        <taxon>Archaea</taxon>
        <taxon>Methanobacteriati</taxon>
        <taxon>Methanobacteriota</taxon>
        <taxon>Stenosarchaea group</taxon>
        <taxon>Halobacteria</taxon>
        <taxon>Halobacteriales</taxon>
        <taxon>Haloferacaceae</taxon>
        <taxon>Haloplanus</taxon>
    </lineage>
</organism>
<evidence type="ECO:0000313" key="14">
    <source>
        <dbReference type="EMBL" id="RCU47885.1"/>
    </source>
</evidence>
<dbReference type="InterPro" id="IPR006172">
    <property type="entry name" value="DNA-dir_DNA_pol_B"/>
</dbReference>
<dbReference type="InterPro" id="IPR036397">
    <property type="entry name" value="RNaseH_sf"/>
</dbReference>